<evidence type="ECO:0000313" key="2">
    <source>
        <dbReference type="Proteomes" id="UP000004221"/>
    </source>
</evidence>
<proteinExistence type="predicted"/>
<organism evidence="1 2">
    <name type="scientific">Nitrolancea hollandica Lb</name>
    <dbReference type="NCBI Taxonomy" id="1129897"/>
    <lineage>
        <taxon>Bacteria</taxon>
        <taxon>Pseudomonadati</taxon>
        <taxon>Thermomicrobiota</taxon>
        <taxon>Thermomicrobia</taxon>
        <taxon>Sphaerobacterales</taxon>
        <taxon>Sphaerobacterineae</taxon>
        <taxon>Sphaerobacteraceae</taxon>
        <taxon>Nitrolancea</taxon>
    </lineage>
</organism>
<evidence type="ECO:0000313" key="1">
    <source>
        <dbReference type="EMBL" id="CCF84062.1"/>
    </source>
</evidence>
<keyword evidence="2" id="KW-1185">Reference proteome</keyword>
<gene>
    <name evidence="1" type="ORF">NITHO_3050007</name>
</gene>
<protein>
    <submittedName>
        <fullName evidence="1">Uncharacterized protein</fullName>
    </submittedName>
</protein>
<dbReference type="Proteomes" id="UP000004221">
    <property type="component" value="Unassembled WGS sequence"/>
</dbReference>
<dbReference type="EMBL" id="CAGS01000230">
    <property type="protein sequence ID" value="CCF84062.1"/>
    <property type="molecule type" value="Genomic_DNA"/>
</dbReference>
<dbReference type="AlphaFoldDB" id="I4EHA0"/>
<reference evidence="1 2" key="1">
    <citation type="journal article" date="2012" name="ISME J.">
        <title>Nitrification expanded: discovery, physiology and genomics of a nitrite-oxidizing bacterium from the phylum Chloroflexi.</title>
        <authorList>
            <person name="Sorokin D.Y."/>
            <person name="Lucker S."/>
            <person name="Vejmelkova D."/>
            <person name="Kostrikina N.A."/>
            <person name="Kleerebezem R."/>
            <person name="Rijpstra W.I."/>
            <person name="Damste J.S."/>
            <person name="Le Paslier D."/>
            <person name="Muyzer G."/>
            <person name="Wagner M."/>
            <person name="van Loosdrecht M.C."/>
            <person name="Daims H."/>
        </authorList>
    </citation>
    <scope>NUCLEOTIDE SEQUENCE [LARGE SCALE GENOMIC DNA]</scope>
    <source>
        <strain evidence="2">none</strain>
    </source>
</reference>
<sequence>MRAVVAVLGAEPAFGVDEHVKVDQIATEMPPDLVRRVKEFQNAFVRASENCLAFALGERFTHDGLLRKCLKSLRNRPLIVHRPPLRRVECVE</sequence>
<accession>I4EHA0</accession>
<comment type="caution">
    <text evidence="1">The sequence shown here is derived from an EMBL/GenBank/DDBJ whole genome shotgun (WGS) entry which is preliminary data.</text>
</comment>
<name>I4EHA0_9BACT</name>